<dbReference type="GO" id="GO:0005524">
    <property type="term" value="F:ATP binding"/>
    <property type="evidence" value="ECO:0007669"/>
    <property type="project" value="InterPro"/>
</dbReference>
<dbReference type="RefSeq" id="WP_125962808.1">
    <property type="nucleotide sequence ID" value="NZ_QXGM01000001.1"/>
</dbReference>
<gene>
    <name evidence="5" type="ORF">D2E26_0149</name>
</gene>
<feature type="region of interest" description="Disordered" evidence="2">
    <location>
        <begin position="496"/>
        <end position="523"/>
    </location>
</feature>
<dbReference type="InterPro" id="IPR014001">
    <property type="entry name" value="Helicase_ATP-bd"/>
</dbReference>
<dbReference type="CDD" id="cd18793">
    <property type="entry name" value="SF2_C_SNF"/>
    <property type="match status" value="1"/>
</dbReference>
<dbReference type="Proteomes" id="UP000287609">
    <property type="component" value="Unassembled WGS sequence"/>
</dbReference>
<dbReference type="Pfam" id="PF08455">
    <property type="entry name" value="SNF2_assoc"/>
    <property type="match status" value="1"/>
</dbReference>
<dbReference type="PROSITE" id="PS51194">
    <property type="entry name" value="HELICASE_CTER"/>
    <property type="match status" value="1"/>
</dbReference>
<accession>A0A430FRS9</accession>
<organism evidence="5 6">
    <name type="scientific">Bifidobacterium dolichotidis</name>
    <dbReference type="NCBI Taxonomy" id="2306976"/>
    <lineage>
        <taxon>Bacteria</taxon>
        <taxon>Bacillati</taxon>
        <taxon>Actinomycetota</taxon>
        <taxon>Actinomycetes</taxon>
        <taxon>Bifidobacteriales</taxon>
        <taxon>Bifidobacteriaceae</taxon>
        <taxon>Bifidobacterium</taxon>
    </lineage>
</organism>
<feature type="domain" description="Helicase C-terminal" evidence="4">
    <location>
        <begin position="1033"/>
        <end position="1191"/>
    </location>
</feature>
<evidence type="ECO:0000256" key="2">
    <source>
        <dbReference type="SAM" id="MobiDB-lite"/>
    </source>
</evidence>
<feature type="domain" description="Helicase ATP-binding" evidence="3">
    <location>
        <begin position="747"/>
        <end position="915"/>
    </location>
</feature>
<dbReference type="InterPro" id="IPR013663">
    <property type="entry name" value="Helicase_SWF/SNF/SWI_bac"/>
</dbReference>
<dbReference type="Gene3D" id="3.40.50.10810">
    <property type="entry name" value="Tandem AAA-ATPase domain"/>
    <property type="match status" value="1"/>
</dbReference>
<dbReference type="CDD" id="cd18012">
    <property type="entry name" value="DEXQc_arch_SWI2_SNF2"/>
    <property type="match status" value="1"/>
</dbReference>
<keyword evidence="6" id="KW-1185">Reference proteome</keyword>
<keyword evidence="1" id="KW-0378">Hydrolase</keyword>
<comment type="caution">
    <text evidence="5">The sequence shown here is derived from an EMBL/GenBank/DDBJ whole genome shotgun (WGS) entry which is preliminary data.</text>
</comment>
<name>A0A430FRS9_9BIFI</name>
<evidence type="ECO:0000259" key="3">
    <source>
        <dbReference type="PROSITE" id="PS51192"/>
    </source>
</evidence>
<dbReference type="OrthoDB" id="9760715at2"/>
<evidence type="ECO:0000313" key="6">
    <source>
        <dbReference type="Proteomes" id="UP000287609"/>
    </source>
</evidence>
<dbReference type="Pfam" id="PF00271">
    <property type="entry name" value="Helicase_C"/>
    <property type="match status" value="1"/>
</dbReference>
<dbReference type="InterPro" id="IPR027417">
    <property type="entry name" value="P-loop_NTPase"/>
</dbReference>
<dbReference type="SUPFAM" id="SSF52540">
    <property type="entry name" value="P-loop containing nucleoside triphosphate hydrolases"/>
    <property type="match status" value="2"/>
</dbReference>
<feature type="compositionally biased region" description="Polar residues" evidence="2">
    <location>
        <begin position="511"/>
        <end position="520"/>
    </location>
</feature>
<dbReference type="Gene3D" id="3.40.50.300">
    <property type="entry name" value="P-loop containing nucleotide triphosphate hydrolases"/>
    <property type="match status" value="1"/>
</dbReference>
<dbReference type="EMBL" id="QXGM01000001">
    <property type="protein sequence ID" value="RSX55586.1"/>
    <property type="molecule type" value="Genomic_DNA"/>
</dbReference>
<dbReference type="InterPro" id="IPR001650">
    <property type="entry name" value="Helicase_C-like"/>
</dbReference>
<evidence type="ECO:0000256" key="1">
    <source>
        <dbReference type="ARBA" id="ARBA00022801"/>
    </source>
</evidence>
<dbReference type="InterPro" id="IPR038718">
    <property type="entry name" value="SNF2-like_sf"/>
</dbReference>
<protein>
    <submittedName>
        <fullName evidence="5">SNF2 family protein</fullName>
    </submittedName>
</protein>
<dbReference type="InterPro" id="IPR049730">
    <property type="entry name" value="SNF2/RAD54-like_C"/>
</dbReference>
<dbReference type="PROSITE" id="PS51192">
    <property type="entry name" value="HELICASE_ATP_BIND_1"/>
    <property type="match status" value="1"/>
</dbReference>
<evidence type="ECO:0000259" key="4">
    <source>
        <dbReference type="PROSITE" id="PS51194"/>
    </source>
</evidence>
<dbReference type="SMART" id="SM00490">
    <property type="entry name" value="HELICc"/>
    <property type="match status" value="1"/>
</dbReference>
<sequence>MVIRNNGRLSGGTFGASFGSRSDDDAFDDVTYEPAEYVDDVPQGLSRKRSRGWKRYQNNDDAFGDMAFDDVYEADDDYASSSPATRRFGNDPHANDAVFGSHNTSDIAHMRDAIAQGTVGARKSQASSPSLMSIMSSADTELVDTVSQMQQQFLRHSTLGGYRQLSMDASGSASQPHDPMHLRVELHAPTGDDDDIHWTFKLQIFIDGHWYRIQKIPTLMRSIRKGLQYHFSTKWDFVPKRAMFEDSYAPLLNALTAICQAYTAANAASFAAANYGMRVPYNTISISQEQLAQLLHAAGQTDAEIAVDDPQTWRSTYRPSQIVMTDSDAEPSFPDLGLSFLPQFDASQQQLLAFTITHSNKVLNACTNGKNAFMFIEDAYGQPYFQQVPLMDMQQFSVLQALCNSDMPLVLAQQDFAHFANAVTPVLMAFGQVSSIPQPLQSQQHADCTLKFYLDRTDDDVIICEAFAEYGQNLRFNVFSEPVTLAYAQAQAQASATQARSHNAEHRQTENRQSANTANKPTVVRDEATEEFARQAVGIYFHTPYAVARPGNVPLVIPDHVPHTAPYVSLDATGELLRLYTEGLTALRSIGEVYTTDKVTKIMRARPAQVRMGLSVKGDLVRISPLADEIDPQDVVAILDSYRRRKQYHRLADGTFIKIDGGNIAKSNDLVERYHLSLSDLARGTAELPAMRAFMLDAEDESVIEEAPSFKEFVGEVRVVDPMQYEPPADLNATLRSYQLTGHRWLRTLMDKHLGGILADEMGLGKTIQLISVLLVAYSKEQQKSEQEQRDARPSLVVCPASLVYNWAREIQKFAPTLPVTVISGSKAHRKKLYAHLSGVVVTSYDLFRLYSELLEQQPWLVMSLDEAQAIKNPATKIAKAVKSAQAAHRFALTGTPIENRLSELWSIFDFLMPGFLGSYRAFKDTFEKPILDGRADVSDRLQHAIQPFILRRLKQDVLKDLPDKIETVIDVPLEGEQRKLYATHERKLKMMLASSQNINEDRFQVLAALTQLRQLCCDARLLYENAKDGSAKLTAILELVQSAQESGQKVLIFSQFVSFLELIGDKLTEAGFNFYEITGSTAKKRRLELVDKFNADDTPVFLISLKAGGTGLNLTGASVVIHADPWWNEAAQDQATDRAHRIGQKHTVNVYKVVASDTIEERIVQLQIRKSELAHALLDAESTANVAAMTRDDILALLD</sequence>
<dbReference type="SMART" id="SM00487">
    <property type="entry name" value="DEXDc"/>
    <property type="match status" value="1"/>
</dbReference>
<evidence type="ECO:0000313" key="5">
    <source>
        <dbReference type="EMBL" id="RSX55586.1"/>
    </source>
</evidence>
<dbReference type="GO" id="GO:0016787">
    <property type="term" value="F:hydrolase activity"/>
    <property type="evidence" value="ECO:0007669"/>
    <property type="project" value="UniProtKB-KW"/>
</dbReference>
<dbReference type="Pfam" id="PF00176">
    <property type="entry name" value="SNF2-rel_dom"/>
    <property type="match status" value="1"/>
</dbReference>
<proteinExistence type="predicted"/>
<dbReference type="PANTHER" id="PTHR10799">
    <property type="entry name" value="SNF2/RAD54 HELICASE FAMILY"/>
    <property type="match status" value="1"/>
</dbReference>
<dbReference type="InterPro" id="IPR000330">
    <property type="entry name" value="SNF2_N"/>
</dbReference>
<reference evidence="5 6" key="1">
    <citation type="submission" date="2018-09" db="EMBL/GenBank/DDBJ databases">
        <title>Characterization of the phylogenetic diversity of five novel species belonging to the genus Bifidobacterium.</title>
        <authorList>
            <person name="Lugli G.A."/>
            <person name="Duranti S."/>
            <person name="Milani C."/>
        </authorList>
    </citation>
    <scope>NUCLEOTIDE SEQUENCE [LARGE SCALE GENOMIC DNA]</scope>
    <source>
        <strain evidence="5 6">2036B</strain>
    </source>
</reference>
<dbReference type="AlphaFoldDB" id="A0A430FRS9"/>